<dbReference type="Proteomes" id="UP000199182">
    <property type="component" value="Unassembled WGS sequence"/>
</dbReference>
<gene>
    <name evidence="12" type="ORF">SAMN05192585_10570</name>
</gene>
<keyword evidence="8" id="KW-0249">Electron transport</keyword>
<evidence type="ECO:0000256" key="3">
    <source>
        <dbReference type="ARBA" id="ARBA00013529"/>
    </source>
</evidence>
<dbReference type="GO" id="GO:0051539">
    <property type="term" value="F:4 iron, 4 sulfur cluster binding"/>
    <property type="evidence" value="ECO:0007669"/>
    <property type="project" value="UniProtKB-KW"/>
</dbReference>
<evidence type="ECO:0000256" key="2">
    <source>
        <dbReference type="ARBA" id="ARBA00003532"/>
    </source>
</evidence>
<dbReference type="PANTHER" id="PTHR24960:SF79">
    <property type="entry name" value="PHOTOSYSTEM I IRON-SULFUR CENTER"/>
    <property type="match status" value="1"/>
</dbReference>
<evidence type="ECO:0000256" key="5">
    <source>
        <dbReference type="ARBA" id="ARBA00022485"/>
    </source>
</evidence>
<dbReference type="SUPFAM" id="SSF54862">
    <property type="entry name" value="4Fe-4S ferredoxins"/>
    <property type="match status" value="1"/>
</dbReference>
<dbReference type="InterPro" id="IPR050157">
    <property type="entry name" value="PSI_iron-sulfur_center"/>
</dbReference>
<feature type="domain" description="4Fe-4S ferredoxin-type" evidence="11">
    <location>
        <begin position="29"/>
        <end position="57"/>
    </location>
</feature>
<keyword evidence="13" id="KW-1185">Reference proteome</keyword>
<dbReference type="Gene3D" id="3.30.70.20">
    <property type="match status" value="1"/>
</dbReference>
<evidence type="ECO:0000256" key="9">
    <source>
        <dbReference type="ARBA" id="ARBA00023004"/>
    </source>
</evidence>
<dbReference type="GO" id="GO:0046872">
    <property type="term" value="F:metal ion binding"/>
    <property type="evidence" value="ECO:0007669"/>
    <property type="project" value="UniProtKB-KW"/>
</dbReference>
<dbReference type="FunFam" id="3.30.70.20:FF:000045">
    <property type="entry name" value="Ferredoxin, 4Fe-4S"/>
    <property type="match status" value="1"/>
</dbReference>
<comment type="function">
    <text evidence="2">Ferredoxins are iron-sulfur proteins that transfer electrons in a wide variety of metabolic reactions.</text>
</comment>
<keyword evidence="9" id="KW-0408">Iron</keyword>
<evidence type="ECO:0000256" key="1">
    <source>
        <dbReference type="ARBA" id="ARBA00001966"/>
    </source>
</evidence>
<evidence type="ECO:0000256" key="8">
    <source>
        <dbReference type="ARBA" id="ARBA00022982"/>
    </source>
</evidence>
<feature type="domain" description="4Fe-4S ferredoxin-type" evidence="11">
    <location>
        <begin position="1"/>
        <end position="28"/>
    </location>
</feature>
<keyword evidence="6" id="KW-0479">Metal-binding</keyword>
<keyword evidence="10" id="KW-0411">Iron-sulfur</keyword>
<keyword evidence="4" id="KW-0813">Transport</keyword>
<dbReference type="STRING" id="258515.SAMN05192585_10570"/>
<dbReference type="InterPro" id="IPR017896">
    <property type="entry name" value="4Fe4S_Fe-S-bd"/>
</dbReference>
<dbReference type="PROSITE" id="PS00198">
    <property type="entry name" value="4FE4S_FER_1"/>
    <property type="match status" value="2"/>
</dbReference>
<protein>
    <recommendedName>
        <fullName evidence="3">Ferredoxin</fullName>
    </recommendedName>
</protein>
<organism evidence="12 13">
    <name type="scientific">Acetanaerobacterium elongatum</name>
    <dbReference type="NCBI Taxonomy" id="258515"/>
    <lineage>
        <taxon>Bacteria</taxon>
        <taxon>Bacillati</taxon>
        <taxon>Bacillota</taxon>
        <taxon>Clostridia</taxon>
        <taxon>Eubacteriales</taxon>
        <taxon>Oscillospiraceae</taxon>
        <taxon>Acetanaerobacterium</taxon>
    </lineage>
</organism>
<evidence type="ECO:0000313" key="13">
    <source>
        <dbReference type="Proteomes" id="UP000199182"/>
    </source>
</evidence>
<dbReference type="Pfam" id="PF12838">
    <property type="entry name" value="Fer4_7"/>
    <property type="match status" value="1"/>
</dbReference>
<sequence length="57" mass="5672">MAYKINDDCISCGACEAECPVSAISAGDSKFVIDDSACIDCGACAGVCPVGAPNPKD</sequence>
<reference evidence="12 13" key="1">
    <citation type="submission" date="2016-10" db="EMBL/GenBank/DDBJ databases">
        <authorList>
            <person name="de Groot N.N."/>
        </authorList>
    </citation>
    <scope>NUCLEOTIDE SEQUENCE [LARGE SCALE GENOMIC DNA]</scope>
    <source>
        <strain evidence="12 13">CGMCC 1.5012</strain>
    </source>
</reference>
<keyword evidence="7" id="KW-0677">Repeat</keyword>
<evidence type="ECO:0000259" key="11">
    <source>
        <dbReference type="PROSITE" id="PS51379"/>
    </source>
</evidence>
<name>A0A1G9W8I4_9FIRM</name>
<accession>A0A1G9W8I4</accession>
<comment type="cofactor">
    <cofactor evidence="1">
        <name>[4Fe-4S] cluster</name>
        <dbReference type="ChEBI" id="CHEBI:49883"/>
    </cofactor>
</comment>
<evidence type="ECO:0000313" key="12">
    <source>
        <dbReference type="EMBL" id="SDM80593.1"/>
    </source>
</evidence>
<evidence type="ECO:0000256" key="7">
    <source>
        <dbReference type="ARBA" id="ARBA00022737"/>
    </source>
</evidence>
<dbReference type="EMBL" id="FNID01000005">
    <property type="protein sequence ID" value="SDM80593.1"/>
    <property type="molecule type" value="Genomic_DNA"/>
</dbReference>
<keyword evidence="5" id="KW-0004">4Fe-4S</keyword>
<evidence type="ECO:0000256" key="6">
    <source>
        <dbReference type="ARBA" id="ARBA00022723"/>
    </source>
</evidence>
<dbReference type="GO" id="GO:0005737">
    <property type="term" value="C:cytoplasm"/>
    <property type="evidence" value="ECO:0007669"/>
    <property type="project" value="TreeGrafter"/>
</dbReference>
<proteinExistence type="predicted"/>
<dbReference type="OrthoDB" id="9803397at2"/>
<dbReference type="AlphaFoldDB" id="A0A1G9W8I4"/>
<dbReference type="InterPro" id="IPR017900">
    <property type="entry name" value="4Fe4S_Fe_S_CS"/>
</dbReference>
<evidence type="ECO:0000256" key="4">
    <source>
        <dbReference type="ARBA" id="ARBA00022448"/>
    </source>
</evidence>
<dbReference type="PANTHER" id="PTHR24960">
    <property type="entry name" value="PHOTOSYSTEM I IRON-SULFUR CENTER-RELATED"/>
    <property type="match status" value="1"/>
</dbReference>
<dbReference type="PROSITE" id="PS51379">
    <property type="entry name" value="4FE4S_FER_2"/>
    <property type="match status" value="2"/>
</dbReference>
<dbReference type="RefSeq" id="WP_092638292.1">
    <property type="nucleotide sequence ID" value="NZ_FNID01000005.1"/>
</dbReference>
<evidence type="ECO:0000256" key="10">
    <source>
        <dbReference type="ARBA" id="ARBA00023014"/>
    </source>
</evidence>